<accession>A0A4Q9QX43</accession>
<evidence type="ECO:0000256" key="9">
    <source>
        <dbReference type="RuleBase" id="RU365093"/>
    </source>
</evidence>
<evidence type="ECO:0000313" key="13">
    <source>
        <dbReference type="Proteomes" id="UP000292639"/>
    </source>
</evidence>
<dbReference type="OrthoDB" id="9775513at2"/>
<dbReference type="InterPro" id="IPR058982">
    <property type="entry name" value="Beta-barrel_AprE"/>
</dbReference>
<dbReference type="Gene3D" id="2.40.50.100">
    <property type="match status" value="1"/>
</dbReference>
<keyword evidence="4 9" id="KW-1003">Cell membrane</keyword>
<organism evidence="12 13">
    <name type="scientific">Stutzerimonas kirkiae</name>
    <dbReference type="NCBI Taxonomy" id="2211392"/>
    <lineage>
        <taxon>Bacteria</taxon>
        <taxon>Pseudomonadati</taxon>
        <taxon>Pseudomonadota</taxon>
        <taxon>Gammaproteobacteria</taxon>
        <taxon>Pseudomonadales</taxon>
        <taxon>Pseudomonadaceae</taxon>
        <taxon>Stutzerimonas</taxon>
    </lineage>
</organism>
<dbReference type="EMBL" id="QJUP01000035">
    <property type="protein sequence ID" value="TBU89068.1"/>
    <property type="molecule type" value="Genomic_DNA"/>
</dbReference>
<dbReference type="NCBIfam" id="TIGR01843">
    <property type="entry name" value="type_I_hlyD"/>
    <property type="match status" value="1"/>
</dbReference>
<evidence type="ECO:0000256" key="8">
    <source>
        <dbReference type="ARBA" id="ARBA00023136"/>
    </source>
</evidence>
<keyword evidence="3 9" id="KW-0813">Transport</keyword>
<dbReference type="Gene3D" id="2.40.30.170">
    <property type="match status" value="1"/>
</dbReference>
<sequence length="389" mass="42724">MELEELHGVDDARLSGSLRIILAAAAVLAVFVLWAWFAELDEVSTGGGKVIPSSREQLVQTLEGGILAELGVAEGDIVEAGQVLARLDPTLTESNVGESAARHRAAMASLARLQAEVNQAALVFPEELQAFPALIAAETRLYQSRRQRLDESLSGLQQSLSLVRRELAITESLAAGGAASNVEVLRLRRQQSELQLKAVELRSQYVVQAREEMAKASAEVEMLDAVLKGRSDSLQRLTHRSPVRGIVKDIAITTIGGVIAPNGQLMQIVPLDDRLLIEARISPRDIAFIHPQQKALVKITAYDYAIYGGLQGQVVTISPDTIQDEVKPDNFYYRVYIRTRSDYLENSAGKRFSIVPGMIASVDIKTGQKTVMDYLVKPFNRAREALRER</sequence>
<comment type="similarity">
    <text evidence="2 9">Belongs to the membrane fusion protein (MFP) (TC 8.A.1) family.</text>
</comment>
<dbReference type="AlphaFoldDB" id="A0A4Q9QX43"/>
<evidence type="ECO:0000256" key="1">
    <source>
        <dbReference type="ARBA" id="ARBA00004377"/>
    </source>
</evidence>
<dbReference type="RefSeq" id="WP_131185923.1">
    <property type="nucleotide sequence ID" value="NZ_QJUR01000006.1"/>
</dbReference>
<feature type="coiled-coil region" evidence="10">
    <location>
        <begin position="182"/>
        <end position="226"/>
    </location>
</feature>
<feature type="domain" description="AprE-like beta-barrel" evidence="11">
    <location>
        <begin position="275"/>
        <end position="367"/>
    </location>
</feature>
<evidence type="ECO:0000256" key="10">
    <source>
        <dbReference type="SAM" id="Coils"/>
    </source>
</evidence>
<evidence type="ECO:0000256" key="2">
    <source>
        <dbReference type="ARBA" id="ARBA00009477"/>
    </source>
</evidence>
<keyword evidence="8 9" id="KW-0472">Membrane</keyword>
<comment type="subcellular location">
    <subcellularLocation>
        <location evidence="1 9">Cell inner membrane</location>
        <topology evidence="1 9">Single-pass membrane protein</topology>
    </subcellularLocation>
</comment>
<evidence type="ECO:0000313" key="12">
    <source>
        <dbReference type="EMBL" id="TBU89068.1"/>
    </source>
</evidence>
<feature type="transmembrane region" description="Helical" evidence="9">
    <location>
        <begin position="20"/>
        <end position="37"/>
    </location>
</feature>
<reference evidence="12 13" key="1">
    <citation type="submission" date="2018-06" db="EMBL/GenBank/DDBJ databases">
        <title>Three novel Pseudomonas species isolated from symptomatic oak.</title>
        <authorList>
            <person name="Bueno-Gonzalez V."/>
            <person name="Brady C."/>
        </authorList>
    </citation>
    <scope>NUCLEOTIDE SEQUENCE [LARGE SCALE GENOMIC DNA]</scope>
    <source>
        <strain evidence="12 13">P17C</strain>
    </source>
</reference>
<keyword evidence="5 9" id="KW-0997">Cell inner membrane</keyword>
<keyword evidence="10" id="KW-0175">Coiled coil</keyword>
<keyword evidence="6 9" id="KW-0812">Transmembrane</keyword>
<gene>
    <name evidence="12" type="ORF">DNJ96_17870</name>
</gene>
<dbReference type="GO" id="GO:0015031">
    <property type="term" value="P:protein transport"/>
    <property type="evidence" value="ECO:0007669"/>
    <property type="project" value="InterPro"/>
</dbReference>
<comment type="caution">
    <text evidence="12">The sequence shown here is derived from an EMBL/GenBank/DDBJ whole genome shotgun (WGS) entry which is preliminary data.</text>
</comment>
<evidence type="ECO:0000256" key="5">
    <source>
        <dbReference type="ARBA" id="ARBA00022519"/>
    </source>
</evidence>
<dbReference type="SUPFAM" id="SSF111369">
    <property type="entry name" value="HlyD-like secretion proteins"/>
    <property type="match status" value="1"/>
</dbReference>
<proteinExistence type="inferred from homology"/>
<evidence type="ECO:0000259" key="11">
    <source>
        <dbReference type="Pfam" id="PF26002"/>
    </source>
</evidence>
<keyword evidence="7 9" id="KW-1133">Transmembrane helix</keyword>
<evidence type="ECO:0000256" key="6">
    <source>
        <dbReference type="ARBA" id="ARBA00022692"/>
    </source>
</evidence>
<dbReference type="PRINTS" id="PR01490">
    <property type="entry name" value="RTXTOXIND"/>
</dbReference>
<protein>
    <recommendedName>
        <fullName evidence="9">Membrane fusion protein (MFP) family protein</fullName>
    </recommendedName>
</protein>
<dbReference type="PANTHER" id="PTHR30386:SF26">
    <property type="entry name" value="TRANSPORT PROTEIN COMB"/>
    <property type="match status" value="1"/>
</dbReference>
<evidence type="ECO:0000256" key="4">
    <source>
        <dbReference type="ARBA" id="ARBA00022475"/>
    </source>
</evidence>
<dbReference type="Pfam" id="PF26002">
    <property type="entry name" value="Beta-barrel_AprE"/>
    <property type="match status" value="1"/>
</dbReference>
<name>A0A4Q9QX43_9GAMM</name>
<dbReference type="InterPro" id="IPR010129">
    <property type="entry name" value="T1SS_HlyD"/>
</dbReference>
<evidence type="ECO:0000256" key="7">
    <source>
        <dbReference type="ARBA" id="ARBA00022989"/>
    </source>
</evidence>
<dbReference type="Proteomes" id="UP000292639">
    <property type="component" value="Unassembled WGS sequence"/>
</dbReference>
<dbReference type="InterPro" id="IPR050739">
    <property type="entry name" value="MFP"/>
</dbReference>
<dbReference type="PANTHER" id="PTHR30386">
    <property type="entry name" value="MEMBRANE FUSION SUBUNIT OF EMRAB-TOLC MULTIDRUG EFFLUX PUMP"/>
    <property type="match status" value="1"/>
</dbReference>
<dbReference type="GO" id="GO:0005886">
    <property type="term" value="C:plasma membrane"/>
    <property type="evidence" value="ECO:0007669"/>
    <property type="project" value="UniProtKB-SubCell"/>
</dbReference>
<evidence type="ECO:0000256" key="3">
    <source>
        <dbReference type="ARBA" id="ARBA00022448"/>
    </source>
</evidence>
<keyword evidence="13" id="KW-1185">Reference proteome</keyword>